<evidence type="ECO:0000313" key="4">
    <source>
        <dbReference type="Proteomes" id="UP000308978"/>
    </source>
</evidence>
<gene>
    <name evidence="3" type="ORF">E5986_06095</name>
</gene>
<evidence type="ECO:0000256" key="2">
    <source>
        <dbReference type="SAM" id="SignalP"/>
    </source>
</evidence>
<sequence length="287" mass="29665">MRIRTMGMVALSGLFALSLAGCAASSTESSAAPGSPEQTQAAPQAVEQADAQKDQQAGEQAAQDGVVTAEPADGATAEQEAANPAELQIVDSGWFAADNGMVDFAVKVQNPNKTVEAVDPVIEVVGKDDAGNVIFDETIETPGVLPDSTYYYSYVAGSTASKGTDSTTSAKPATVDFAITTPEGSWQATEQKLADVYAVADGGAADTQFGAKEFTGTVTASEQLDGADQSRVDVILLDKDGKIEGGYFKIVDTEPGKAADYDIYAVGAPEFASYAVYASPWAEEAAE</sequence>
<comment type="caution">
    <text evidence="3">The sequence shown here is derived from an EMBL/GenBank/DDBJ whole genome shotgun (WGS) entry which is preliminary data.</text>
</comment>
<proteinExistence type="predicted"/>
<feature type="signal peptide" evidence="2">
    <location>
        <begin position="1"/>
        <end position="31"/>
    </location>
</feature>
<accession>A0A4S4G3C8</accession>
<dbReference type="RefSeq" id="WP_136434234.1">
    <property type="nucleotide sequence ID" value="NZ_SSTJ01000006.1"/>
</dbReference>
<dbReference type="AlphaFoldDB" id="A0A4S4G3C8"/>
<protein>
    <submittedName>
        <fullName evidence="3">Uncharacterized protein</fullName>
    </submittedName>
</protein>
<dbReference type="PROSITE" id="PS51257">
    <property type="entry name" value="PROKAR_LIPOPROTEIN"/>
    <property type="match status" value="1"/>
</dbReference>
<feature type="chain" id="PRO_5020268594" evidence="2">
    <location>
        <begin position="32"/>
        <end position="287"/>
    </location>
</feature>
<feature type="compositionally biased region" description="Low complexity" evidence="1">
    <location>
        <begin position="44"/>
        <end position="67"/>
    </location>
</feature>
<organism evidence="3 4">
    <name type="scientific">Adlercreutzia caecimuris</name>
    <dbReference type="NCBI Taxonomy" id="671266"/>
    <lineage>
        <taxon>Bacteria</taxon>
        <taxon>Bacillati</taxon>
        <taxon>Actinomycetota</taxon>
        <taxon>Coriobacteriia</taxon>
        <taxon>Eggerthellales</taxon>
        <taxon>Eggerthellaceae</taxon>
        <taxon>Adlercreutzia</taxon>
    </lineage>
</organism>
<feature type="compositionally biased region" description="Polar residues" evidence="1">
    <location>
        <begin position="27"/>
        <end position="42"/>
    </location>
</feature>
<evidence type="ECO:0000256" key="1">
    <source>
        <dbReference type="SAM" id="MobiDB-lite"/>
    </source>
</evidence>
<name>A0A4S4G3C8_9ACTN</name>
<dbReference type="EMBL" id="SSTJ01000006">
    <property type="protein sequence ID" value="THG37328.1"/>
    <property type="molecule type" value="Genomic_DNA"/>
</dbReference>
<keyword evidence="2" id="KW-0732">Signal</keyword>
<evidence type="ECO:0000313" key="3">
    <source>
        <dbReference type="EMBL" id="THG37328.1"/>
    </source>
</evidence>
<dbReference type="Proteomes" id="UP000308978">
    <property type="component" value="Unassembled WGS sequence"/>
</dbReference>
<reference evidence="3 4" key="1">
    <citation type="submission" date="2019-04" db="EMBL/GenBank/DDBJ databases">
        <title>Microbes associate with the intestines of laboratory mice.</title>
        <authorList>
            <person name="Navarre W."/>
            <person name="Wong E."/>
            <person name="Huang K.C."/>
            <person name="Tropini C."/>
            <person name="Ng K."/>
            <person name="Yu B."/>
        </authorList>
    </citation>
    <scope>NUCLEOTIDE SEQUENCE [LARGE SCALE GENOMIC DNA]</scope>
    <source>
        <strain evidence="3 4">NM80_B27</strain>
    </source>
</reference>
<feature type="region of interest" description="Disordered" evidence="1">
    <location>
        <begin position="26"/>
        <end position="82"/>
    </location>
</feature>